<evidence type="ECO:0000256" key="1">
    <source>
        <dbReference type="ARBA" id="ARBA00007274"/>
    </source>
</evidence>
<reference evidence="6" key="1">
    <citation type="journal article" date="2015" name="BMC Genomics">
        <title>Transcriptome profiling of a Rhizobium leguminosarum bv. trifolii rosR mutant reveals the role of the transcriptional regulator RosR in motility, synthesis of cell-surface components, and other cellular processes.</title>
        <authorList>
            <person name="Rachwal K."/>
            <person name="Matczynska E."/>
            <person name="Janczarek M."/>
        </authorList>
    </citation>
    <scope>NUCLEOTIDE SEQUENCE</scope>
    <source>
        <strain evidence="6">Rt24.2</strain>
    </source>
</reference>
<evidence type="ECO:0000256" key="4">
    <source>
        <dbReference type="PIRSR" id="PIRSR620019-1"/>
    </source>
</evidence>
<feature type="site" description="Increases basicity of active site His" evidence="4">
    <location>
        <position position="138"/>
    </location>
</feature>
<dbReference type="InterPro" id="IPR050179">
    <property type="entry name" value="Trans_hexapeptide_repeat"/>
</dbReference>
<evidence type="ECO:0000313" key="6">
    <source>
        <dbReference type="EMBL" id="AOO87835.1"/>
    </source>
</evidence>
<dbReference type="PANTHER" id="PTHR43300">
    <property type="entry name" value="ACETYLTRANSFERASE"/>
    <property type="match status" value="1"/>
</dbReference>
<name>A0A1B8RK21_RHILT</name>
<accession>A0A1B8RK21</accession>
<dbReference type="SUPFAM" id="SSF51161">
    <property type="entry name" value="Trimeric LpxA-like enzymes"/>
    <property type="match status" value="1"/>
</dbReference>
<dbReference type="AlphaFoldDB" id="A0A1B8RK21"/>
<dbReference type="PANTHER" id="PTHR43300:SF7">
    <property type="entry name" value="UDP-N-ACETYLBACILLOSAMINE N-ACETYLTRANSFERASE"/>
    <property type="match status" value="1"/>
</dbReference>
<dbReference type="RefSeq" id="WP_018449014.1">
    <property type="nucleotide sequence ID" value="NZ_MAMO01000001.1"/>
</dbReference>
<dbReference type="EMBL" id="KX485471">
    <property type="protein sequence ID" value="AOO87835.1"/>
    <property type="molecule type" value="Genomic_DNA"/>
</dbReference>
<dbReference type="Gene3D" id="3.40.50.20">
    <property type="match status" value="1"/>
</dbReference>
<dbReference type="CDD" id="cd03360">
    <property type="entry name" value="LbH_AT_putative"/>
    <property type="match status" value="1"/>
</dbReference>
<feature type="active site" description="Proton acceptor" evidence="4">
    <location>
        <position position="137"/>
    </location>
</feature>
<sequence length="217" mass="23041">MSLDHWYIYGAGGLGIETMDILQSAIRRGQQKPHHCAFIVDHPTATEVLGFPVFAVGDHVPGAKVTIAVGEPFARKALLEKVDGLGLVLQSIFSPDAFISEYAEIADGVIVAPHVSIQATAKIGRNVAVNTASILGHDIVVEENCVVSSMVNLGGGTRVGMLSYLGMGALVKERVQIGHSSIVGMGSVVHIDIPDEVIALGNPARVVRRNEDKKVFK</sequence>
<dbReference type="PROSITE" id="PS00101">
    <property type="entry name" value="HEXAPEP_TRANSFERASES"/>
    <property type="match status" value="1"/>
</dbReference>
<dbReference type="InterPro" id="IPR020019">
    <property type="entry name" value="AcTrfase_PglD-like"/>
</dbReference>
<protein>
    <submittedName>
        <fullName evidence="6">Acyl-ACP--UDP-N-acetylglucosamine O-acyltransferase</fullName>
    </submittedName>
</protein>
<organism evidence="6">
    <name type="scientific">Rhizobium leguminosarum bv. trifolii</name>
    <dbReference type="NCBI Taxonomy" id="386"/>
    <lineage>
        <taxon>Bacteria</taxon>
        <taxon>Pseudomonadati</taxon>
        <taxon>Pseudomonadota</taxon>
        <taxon>Alphaproteobacteria</taxon>
        <taxon>Hyphomicrobiales</taxon>
        <taxon>Rhizobiaceae</taxon>
        <taxon>Rhizobium/Agrobacterium group</taxon>
        <taxon>Rhizobium</taxon>
    </lineage>
</organism>
<keyword evidence="6" id="KW-0012">Acyltransferase</keyword>
<dbReference type="GO" id="GO:0016746">
    <property type="term" value="F:acyltransferase activity"/>
    <property type="evidence" value="ECO:0007669"/>
    <property type="project" value="UniProtKB-KW"/>
</dbReference>
<evidence type="ECO:0000256" key="3">
    <source>
        <dbReference type="ARBA" id="ARBA00022737"/>
    </source>
</evidence>
<evidence type="ECO:0000256" key="2">
    <source>
        <dbReference type="ARBA" id="ARBA00022679"/>
    </source>
</evidence>
<evidence type="ECO:0000256" key="5">
    <source>
        <dbReference type="PIRSR" id="PIRSR620019-2"/>
    </source>
</evidence>
<comment type="similarity">
    <text evidence="1">Belongs to the transferase hexapeptide repeat family.</text>
</comment>
<proteinExistence type="inferred from homology"/>
<dbReference type="Gene3D" id="2.160.10.10">
    <property type="entry name" value="Hexapeptide repeat proteins"/>
    <property type="match status" value="1"/>
</dbReference>
<keyword evidence="3" id="KW-0677">Repeat</keyword>
<feature type="binding site" evidence="5">
    <location>
        <position position="70"/>
    </location>
    <ligand>
        <name>substrate</name>
    </ligand>
</feature>
<reference evidence="6" key="2">
    <citation type="journal article" date="2016" name="Front. Microbiol.">
        <title>The Regulatory Protein RosR Affects Rhizobium leguminosarum bv. trifolii Protein Profiles, Cell Surface Properties, and Symbiosis with Clover.</title>
        <authorList>
            <person name="Rachwal K."/>
            <person name="Boguszewska A."/>
            <person name="Kopcinska J."/>
            <person name="Karas M."/>
            <person name="Tchorzewski M."/>
            <person name="Janczarek M."/>
        </authorList>
    </citation>
    <scope>NUCLEOTIDE SEQUENCE</scope>
    <source>
        <strain evidence="6">Rt24.2</strain>
    </source>
</reference>
<dbReference type="GeneID" id="61428589"/>
<dbReference type="InterPro" id="IPR018357">
    <property type="entry name" value="Hexapep_transf_CS"/>
</dbReference>
<dbReference type="InterPro" id="IPR011004">
    <property type="entry name" value="Trimer_LpxA-like_sf"/>
</dbReference>
<keyword evidence="2 6" id="KW-0808">Transferase</keyword>